<organism evidence="1 2">
    <name type="scientific">Vermiconidia calcicola</name>
    <dbReference type="NCBI Taxonomy" id="1690605"/>
    <lineage>
        <taxon>Eukaryota</taxon>
        <taxon>Fungi</taxon>
        <taxon>Dikarya</taxon>
        <taxon>Ascomycota</taxon>
        <taxon>Pezizomycotina</taxon>
        <taxon>Dothideomycetes</taxon>
        <taxon>Dothideomycetidae</taxon>
        <taxon>Mycosphaerellales</taxon>
        <taxon>Extremaceae</taxon>
        <taxon>Vermiconidia</taxon>
    </lineage>
</organism>
<reference evidence="1" key="1">
    <citation type="submission" date="2023-07" db="EMBL/GenBank/DDBJ databases">
        <title>Black Yeasts Isolated from many extreme environments.</title>
        <authorList>
            <person name="Coleine C."/>
            <person name="Stajich J.E."/>
            <person name="Selbmann L."/>
        </authorList>
    </citation>
    <scope>NUCLEOTIDE SEQUENCE</scope>
    <source>
        <strain evidence="1">CCFEE 5714</strain>
    </source>
</reference>
<keyword evidence="2" id="KW-1185">Reference proteome</keyword>
<accession>A0ACC3MQJ4</accession>
<evidence type="ECO:0000313" key="1">
    <source>
        <dbReference type="EMBL" id="KAK3700335.1"/>
    </source>
</evidence>
<comment type="caution">
    <text evidence="1">The sequence shown here is derived from an EMBL/GenBank/DDBJ whole genome shotgun (WGS) entry which is preliminary data.</text>
</comment>
<sequence length="237" mass="25978">MSSPGPSPRSSTSKTNPKQHHDFSTWPPKPTTSTEANARRSTLKDIFPGATSRVGGPCESRKEVRMLALGMGVLPDPYASEESDEGGIEGFVIVDGGGSEDEDGGYRRTCMEVECSWEKEREDLRHVSEAFSQFSFRESRRPRRSTEERVSPMSPIHSRSRVFSDSQVSNKAPSFGPRDSHVASADGEDAWSTSVQGAESGESRSPERRAQEVLDEGTDGYDEKGEAKREAEACGKQ</sequence>
<dbReference type="EMBL" id="JAUTXU010000187">
    <property type="protein sequence ID" value="KAK3700335.1"/>
    <property type="molecule type" value="Genomic_DNA"/>
</dbReference>
<proteinExistence type="predicted"/>
<name>A0ACC3MQJ4_9PEZI</name>
<protein>
    <submittedName>
        <fullName evidence="1">Uncharacterized protein</fullName>
    </submittedName>
</protein>
<gene>
    <name evidence="1" type="ORF">LTR37_016039</name>
</gene>
<dbReference type="Proteomes" id="UP001281147">
    <property type="component" value="Unassembled WGS sequence"/>
</dbReference>
<evidence type="ECO:0000313" key="2">
    <source>
        <dbReference type="Proteomes" id="UP001281147"/>
    </source>
</evidence>